<dbReference type="EMBL" id="VDEQ01000268">
    <property type="protein sequence ID" value="MQS38554.1"/>
    <property type="molecule type" value="Genomic_DNA"/>
</dbReference>
<gene>
    <name evidence="2" type="ORF">FFZ77_24055</name>
</gene>
<evidence type="ECO:0000256" key="1">
    <source>
        <dbReference type="SAM" id="SignalP"/>
    </source>
</evidence>
<reference evidence="2 3" key="1">
    <citation type="submission" date="2019-06" db="EMBL/GenBank/DDBJ databases">
        <title>Comparative genomics and metabolomics analyses of clavulanic acid producing Streptomyces species provides insight into specialized metabolism and evolution of beta-lactam biosynthetic gene clusters.</title>
        <authorList>
            <person name="Moore M.A."/>
            <person name="Cruz-Morales P."/>
            <person name="Barona Gomez F."/>
            <person name="Kapil T."/>
        </authorList>
    </citation>
    <scope>NUCLEOTIDE SEQUENCE [LARGE SCALE GENOMIC DNA]</scope>
    <source>
        <strain evidence="2 3">T-272</strain>
    </source>
</reference>
<dbReference type="Proteomes" id="UP000460558">
    <property type="component" value="Unassembled WGS sequence"/>
</dbReference>
<comment type="caution">
    <text evidence="2">The sequence shown here is derived from an EMBL/GenBank/DDBJ whole genome shotgun (WGS) entry which is preliminary data.</text>
</comment>
<dbReference type="RefSeq" id="WP_153485840.1">
    <property type="nucleotide sequence ID" value="NZ_VDEQ01000268.1"/>
</dbReference>
<evidence type="ECO:0000313" key="2">
    <source>
        <dbReference type="EMBL" id="MQS38554.1"/>
    </source>
</evidence>
<protein>
    <recommendedName>
        <fullName evidence="4">Tat pathway signal sequence domain protein</fullName>
    </recommendedName>
</protein>
<evidence type="ECO:0000313" key="3">
    <source>
        <dbReference type="Proteomes" id="UP000460558"/>
    </source>
</evidence>
<keyword evidence="3" id="KW-1185">Reference proteome</keyword>
<accession>A0ABW9NZR3</accession>
<name>A0ABW9NZR3_9ACTN</name>
<organism evidence="2 3">
    <name type="scientific">Streptomyces katsurahamanus</name>
    <dbReference type="NCBI Taxonomy" id="2577098"/>
    <lineage>
        <taxon>Bacteria</taxon>
        <taxon>Bacillati</taxon>
        <taxon>Actinomycetota</taxon>
        <taxon>Actinomycetes</taxon>
        <taxon>Kitasatosporales</taxon>
        <taxon>Streptomycetaceae</taxon>
        <taxon>Streptomyces</taxon>
    </lineage>
</organism>
<feature type="signal peptide" evidence="1">
    <location>
        <begin position="1"/>
        <end position="32"/>
    </location>
</feature>
<feature type="chain" id="PRO_5046521122" description="Tat pathway signal sequence domain protein" evidence="1">
    <location>
        <begin position="33"/>
        <end position="190"/>
    </location>
</feature>
<proteinExistence type="predicted"/>
<sequence length="190" mass="20417">MYRSTSRRIFTAVFTAAAVLGGGVIASGTAAAHPGQLACSTAPENTRDLDLPGQKPDTKVIVENCAEISDQTWAYGNTTIRWQMLVPQAIDQGKRFTSFKVTSRLESRPTPTGTDTVEASVTCDFTAQLNASLANSTGLTCNPGSLFSYKLYWSIDSTIVYDLEGDGAGPITWQQGGSPLRWYEPLPEGV</sequence>
<keyword evidence="1" id="KW-0732">Signal</keyword>
<evidence type="ECO:0008006" key="4">
    <source>
        <dbReference type="Google" id="ProtNLM"/>
    </source>
</evidence>